<keyword evidence="1" id="KW-0813">Transport</keyword>
<feature type="transmembrane region" description="Helical" evidence="10">
    <location>
        <begin position="292"/>
        <end position="310"/>
    </location>
</feature>
<evidence type="ECO:0000256" key="8">
    <source>
        <dbReference type="ARBA" id="ARBA00023136"/>
    </source>
</evidence>
<comment type="caution">
    <text evidence="11">The sequence shown here is derived from an EMBL/GenBank/DDBJ whole genome shotgun (WGS) entry which is preliminary data.</text>
</comment>
<protein>
    <submittedName>
        <fullName evidence="11">RnfABCDGE type electron transport complex subunit D</fullName>
    </submittedName>
</protein>
<dbReference type="Pfam" id="PF03116">
    <property type="entry name" value="NQR2_RnfD_RnfE"/>
    <property type="match status" value="1"/>
</dbReference>
<keyword evidence="5 10" id="KW-0812">Transmembrane</keyword>
<accession>A0AAE3FIL1</accession>
<dbReference type="PANTHER" id="PTHR30578:SF0">
    <property type="entry name" value="ION-TRANSLOCATING OXIDOREDUCTASE COMPLEX SUBUNIT D"/>
    <property type="match status" value="1"/>
</dbReference>
<keyword evidence="2" id="KW-0597">Phosphoprotein</keyword>
<feature type="transmembrane region" description="Helical" evidence="10">
    <location>
        <begin position="93"/>
        <end position="113"/>
    </location>
</feature>
<feature type="transmembrane region" description="Helical" evidence="10">
    <location>
        <begin position="316"/>
        <end position="337"/>
    </location>
</feature>
<dbReference type="InterPro" id="IPR004338">
    <property type="entry name" value="NqrB/RnfD"/>
</dbReference>
<evidence type="ECO:0000256" key="2">
    <source>
        <dbReference type="ARBA" id="ARBA00022553"/>
    </source>
</evidence>
<dbReference type="GO" id="GO:0055085">
    <property type="term" value="P:transmembrane transport"/>
    <property type="evidence" value="ECO:0007669"/>
    <property type="project" value="InterPro"/>
</dbReference>
<evidence type="ECO:0000256" key="7">
    <source>
        <dbReference type="ARBA" id="ARBA00022989"/>
    </source>
</evidence>
<organism evidence="11 12">
    <name type="scientific">Candidatus Colimorpha enterica</name>
    <dbReference type="NCBI Taxonomy" id="3083063"/>
    <lineage>
        <taxon>Bacteria</taxon>
        <taxon>Pseudomonadati</taxon>
        <taxon>Bacteroidota</taxon>
        <taxon>Bacteroidia</taxon>
        <taxon>Bacteroidales</taxon>
        <taxon>Candidatus Colimorpha</taxon>
    </lineage>
</organism>
<feature type="transmembrane region" description="Helical" evidence="10">
    <location>
        <begin position="153"/>
        <end position="183"/>
    </location>
</feature>
<keyword evidence="8 10" id="KW-0472">Membrane</keyword>
<evidence type="ECO:0000256" key="1">
    <source>
        <dbReference type="ARBA" id="ARBA00022448"/>
    </source>
</evidence>
<feature type="transmembrane region" description="Helical" evidence="10">
    <location>
        <begin position="195"/>
        <end position="216"/>
    </location>
</feature>
<evidence type="ECO:0000256" key="6">
    <source>
        <dbReference type="ARBA" id="ARBA00022967"/>
    </source>
</evidence>
<name>A0AAE3FIL1_9BACT</name>
<keyword evidence="6" id="KW-1278">Translocase</keyword>
<dbReference type="PANTHER" id="PTHR30578">
    <property type="entry name" value="ELECTRON TRANSPORT COMPLEX PROTEIN RNFD"/>
    <property type="match status" value="1"/>
</dbReference>
<dbReference type="EMBL" id="JALEMU010000161">
    <property type="protein sequence ID" value="MCI5756523.1"/>
    <property type="molecule type" value="Genomic_DNA"/>
</dbReference>
<proteinExistence type="predicted"/>
<keyword evidence="4" id="KW-0288">FMN</keyword>
<evidence type="ECO:0000313" key="11">
    <source>
        <dbReference type="EMBL" id="MCI5756523.1"/>
    </source>
</evidence>
<keyword evidence="7 10" id="KW-1133">Transmembrane helix</keyword>
<keyword evidence="3" id="KW-0285">Flavoprotein</keyword>
<evidence type="ECO:0000256" key="4">
    <source>
        <dbReference type="ARBA" id="ARBA00022643"/>
    </source>
</evidence>
<reference evidence="11 12" key="1">
    <citation type="submission" date="2022-03" db="EMBL/GenBank/DDBJ databases">
        <title>Metagenome-assembled genomes from swine fecal metagenomes.</title>
        <authorList>
            <person name="Holman D.B."/>
            <person name="Kommadath A."/>
        </authorList>
    </citation>
    <scope>NUCLEOTIDE SEQUENCE [LARGE SCALE GENOMIC DNA]</scope>
    <source>
        <strain evidence="11">SUG147</strain>
    </source>
</reference>
<evidence type="ECO:0000256" key="9">
    <source>
        <dbReference type="SAM" id="MobiDB-lite"/>
    </source>
</evidence>
<feature type="transmembrane region" description="Helical" evidence="10">
    <location>
        <begin position="119"/>
        <end position="141"/>
    </location>
</feature>
<dbReference type="Proteomes" id="UP001139365">
    <property type="component" value="Unassembled WGS sequence"/>
</dbReference>
<evidence type="ECO:0000256" key="5">
    <source>
        <dbReference type="ARBA" id="ARBA00022692"/>
    </source>
</evidence>
<evidence type="ECO:0000256" key="3">
    <source>
        <dbReference type="ARBA" id="ARBA00022630"/>
    </source>
</evidence>
<feature type="transmembrane region" description="Helical" evidence="10">
    <location>
        <begin position="260"/>
        <end position="280"/>
    </location>
</feature>
<dbReference type="AlphaFoldDB" id="A0AAE3FIL1"/>
<evidence type="ECO:0000256" key="10">
    <source>
        <dbReference type="SAM" id="Phobius"/>
    </source>
</evidence>
<feature type="region of interest" description="Disordered" evidence="9">
    <location>
        <begin position="1"/>
        <end position="75"/>
    </location>
</feature>
<sequence>MNGNIPEDDWLGRVEGLSDDNTEAPDTGKHGIHLPKIPKPVDKPQPAPDEPEESGQPEKPDGIPAISPESIPEEKPVIHRPARKMTFLRENGVRSDMTDMIVALLPLAAWGVYLYGARVITLVLISVIFSVLFDYLTPVVLKKPDTVSDLSGAVIGLMTALLMPASAPLWLPVFGAFVSVVLVKHIAGSLTRIRLHPSAAAAAVMYIAFPGIMCAVPEIKTKFAAFSVNAGAYKTAVLPLEKLMSGSFPAQSDWDLFFGMRPGAVGEISAFLIIAGAVWLMARRVTDLRQPLAFVLTLGILSYAFPRLAIASDLLSIRYAFDCVFVGNAVFCAFLMTSYPGPAPVSRRARLASGIIGGALLFGLRSLAAPSADAVPVILAMNLVARPLDLILKPSVLGGTKKKKTDSKTT</sequence>
<gene>
    <name evidence="11" type="ORF">MR241_09560</name>
</gene>
<dbReference type="GO" id="GO:0005886">
    <property type="term" value="C:plasma membrane"/>
    <property type="evidence" value="ECO:0007669"/>
    <property type="project" value="TreeGrafter"/>
</dbReference>
<evidence type="ECO:0000313" key="12">
    <source>
        <dbReference type="Proteomes" id="UP001139365"/>
    </source>
</evidence>